<dbReference type="OrthoDB" id="3799501at2759"/>
<gene>
    <name evidence="1" type="ORF">EK21DRAFT_115234</name>
</gene>
<dbReference type="Proteomes" id="UP000799777">
    <property type="component" value="Unassembled WGS sequence"/>
</dbReference>
<dbReference type="Gene3D" id="2.60.120.260">
    <property type="entry name" value="Galactose-binding domain-like"/>
    <property type="match status" value="1"/>
</dbReference>
<keyword evidence="2" id="KW-1185">Reference proteome</keyword>
<evidence type="ECO:0000313" key="2">
    <source>
        <dbReference type="Proteomes" id="UP000799777"/>
    </source>
</evidence>
<protein>
    <submittedName>
        <fullName evidence="1">Uncharacterized protein</fullName>
    </submittedName>
</protein>
<sequence>MTVVSSSSSSPSSTQILTLLSSTKTSTIASTSTCYSAPTNYLTNPGFEATTSWGSATNPWVLDAPSTQWSAGSTGSYSLSMYRYSGSRGFAAYSSNYTAVLTLEQTVTIPVGVKVKVGGYVKNLRGVSSTATQPLSFVLSLDDSPVYTYSPSNAGSSWTEVKPSTNSFLAGATTSTHTFTFQVSSKLTATSDKSAYIFAADDFYVTPLSGPNGEKIC</sequence>
<comment type="caution">
    <text evidence="1">The sequence shown here is derived from an EMBL/GenBank/DDBJ whole genome shotgun (WGS) entry which is preliminary data.</text>
</comment>
<dbReference type="EMBL" id="ML978233">
    <property type="protein sequence ID" value="KAF2026991.1"/>
    <property type="molecule type" value="Genomic_DNA"/>
</dbReference>
<reference evidence="1" key="1">
    <citation type="journal article" date="2020" name="Stud. Mycol.">
        <title>101 Dothideomycetes genomes: a test case for predicting lifestyles and emergence of pathogens.</title>
        <authorList>
            <person name="Haridas S."/>
            <person name="Albert R."/>
            <person name="Binder M."/>
            <person name="Bloem J."/>
            <person name="Labutti K."/>
            <person name="Salamov A."/>
            <person name="Andreopoulos B."/>
            <person name="Baker S."/>
            <person name="Barry K."/>
            <person name="Bills G."/>
            <person name="Bluhm B."/>
            <person name="Cannon C."/>
            <person name="Castanera R."/>
            <person name="Culley D."/>
            <person name="Daum C."/>
            <person name="Ezra D."/>
            <person name="Gonzalez J."/>
            <person name="Henrissat B."/>
            <person name="Kuo A."/>
            <person name="Liang C."/>
            <person name="Lipzen A."/>
            <person name="Lutzoni F."/>
            <person name="Magnuson J."/>
            <person name="Mondo S."/>
            <person name="Nolan M."/>
            <person name="Ohm R."/>
            <person name="Pangilinan J."/>
            <person name="Park H.-J."/>
            <person name="Ramirez L."/>
            <person name="Alfaro M."/>
            <person name="Sun H."/>
            <person name="Tritt A."/>
            <person name="Yoshinaga Y."/>
            <person name="Zwiers L.-H."/>
            <person name="Turgeon B."/>
            <person name="Goodwin S."/>
            <person name="Spatafora J."/>
            <person name="Crous P."/>
            <person name="Grigoriev I."/>
        </authorList>
    </citation>
    <scope>NUCLEOTIDE SEQUENCE</scope>
    <source>
        <strain evidence="1">CBS 110217</strain>
    </source>
</reference>
<name>A0A9P4H5E1_9PLEO</name>
<evidence type="ECO:0000313" key="1">
    <source>
        <dbReference type="EMBL" id="KAF2026991.1"/>
    </source>
</evidence>
<proteinExistence type="predicted"/>
<organism evidence="1 2">
    <name type="scientific">Setomelanomma holmii</name>
    <dbReference type="NCBI Taxonomy" id="210430"/>
    <lineage>
        <taxon>Eukaryota</taxon>
        <taxon>Fungi</taxon>
        <taxon>Dikarya</taxon>
        <taxon>Ascomycota</taxon>
        <taxon>Pezizomycotina</taxon>
        <taxon>Dothideomycetes</taxon>
        <taxon>Pleosporomycetidae</taxon>
        <taxon>Pleosporales</taxon>
        <taxon>Pleosporineae</taxon>
        <taxon>Phaeosphaeriaceae</taxon>
        <taxon>Setomelanomma</taxon>
    </lineage>
</organism>
<accession>A0A9P4H5E1</accession>
<dbReference type="AlphaFoldDB" id="A0A9P4H5E1"/>